<evidence type="ECO:0000313" key="2">
    <source>
        <dbReference type="Proteomes" id="UP000316777"/>
    </source>
</evidence>
<evidence type="ECO:0000313" key="1">
    <source>
        <dbReference type="EMBL" id="QDH91823.1"/>
    </source>
</evidence>
<dbReference type="RefSeq" id="YP_010059837.1">
    <property type="nucleotide sequence ID" value="NC_054727.1"/>
</dbReference>
<dbReference type="EMBL" id="MK937592">
    <property type="protein sequence ID" value="QDH91823.1"/>
    <property type="molecule type" value="Genomic_DNA"/>
</dbReference>
<keyword evidence="2" id="KW-1185">Reference proteome</keyword>
<proteinExistence type="predicted"/>
<protein>
    <submittedName>
        <fullName evidence="1">Uncharacterized protein</fullName>
    </submittedName>
</protein>
<sequence>MLTPDQIREATPAELYDDMALRFGRDLLTSIYNAGNPRTLIGCTLTHLPTGKEVVERGHPNAFKARRAAYARLVELIMPDETNYVRPETDDEARIVADLVFGPRPDLVTVADVRAEANLLIQLHRRKTA</sequence>
<gene>
    <name evidence="1" type="primary">148</name>
    <name evidence="1" type="ORF">SEA_PHRAPPUCCINO_148</name>
</gene>
<accession>A0A514DDX9</accession>
<dbReference type="Proteomes" id="UP000316777">
    <property type="component" value="Segment"/>
</dbReference>
<name>A0A514DDX9_9CAUD</name>
<organism evidence="1 2">
    <name type="scientific">Mycobacterium phage Phrappuccino</name>
    <dbReference type="NCBI Taxonomy" id="2591223"/>
    <lineage>
        <taxon>Viruses</taxon>
        <taxon>Duplodnaviria</taxon>
        <taxon>Heunggongvirae</taxon>
        <taxon>Uroviricota</taxon>
        <taxon>Caudoviricetes</taxon>
        <taxon>Phrappuccinovirus</taxon>
        <taxon>Phrappuccinovirus phrappuccino</taxon>
        <taxon>Phreappuccinovirus Phrappuccino</taxon>
    </lineage>
</organism>
<dbReference type="GeneID" id="64767069"/>
<reference evidence="1 2" key="1">
    <citation type="submission" date="2019-05" db="EMBL/GenBank/DDBJ databases">
        <authorList>
            <person name="Pope W.H."/>
            <person name="Garlena R.A."/>
            <person name="Russell D.A."/>
            <person name="Jacobs-Sera D."/>
            <person name="Hatfull G.F."/>
        </authorList>
    </citation>
    <scope>NUCLEOTIDE SEQUENCE [LARGE SCALE GENOMIC DNA]</scope>
</reference>
<dbReference type="KEGG" id="vg:64767069"/>